<keyword evidence="1" id="KW-0472">Membrane</keyword>
<sequence length="148" mass="16101">MRENGNNLLVLGAIFCGVVAAVHIGCAIFGGDWYRVLGAGEQLAEMSEQGHWYPPVITLVIASIFIVWSLYALSGARKILRLPFLRTVLCIISAIFIFRALAFFIIMPLFPGNSLAFWIVSSAICFGIGALYAIGLVRAWPHLSAKSA</sequence>
<evidence type="ECO:0000313" key="3">
    <source>
        <dbReference type="Proteomes" id="UP000306791"/>
    </source>
</evidence>
<organism evidence="2 3">
    <name type="scientific">Microbulbifer harenosus</name>
    <dbReference type="NCBI Taxonomy" id="2576840"/>
    <lineage>
        <taxon>Bacteria</taxon>
        <taxon>Pseudomonadati</taxon>
        <taxon>Pseudomonadota</taxon>
        <taxon>Gammaproteobacteria</taxon>
        <taxon>Cellvibrionales</taxon>
        <taxon>Microbulbiferaceae</taxon>
        <taxon>Microbulbifer</taxon>
    </lineage>
</organism>
<feature type="transmembrane region" description="Helical" evidence="1">
    <location>
        <begin position="51"/>
        <end position="73"/>
    </location>
</feature>
<keyword evidence="1" id="KW-0812">Transmembrane</keyword>
<keyword evidence="3" id="KW-1185">Reference proteome</keyword>
<feature type="transmembrane region" description="Helical" evidence="1">
    <location>
        <begin position="7"/>
        <end position="31"/>
    </location>
</feature>
<evidence type="ECO:0000313" key="2">
    <source>
        <dbReference type="EMBL" id="TLM73426.1"/>
    </source>
</evidence>
<feature type="transmembrane region" description="Helical" evidence="1">
    <location>
        <begin position="116"/>
        <end position="137"/>
    </location>
</feature>
<comment type="caution">
    <text evidence="2">The sequence shown here is derived from an EMBL/GenBank/DDBJ whole genome shotgun (WGS) entry which is preliminary data.</text>
</comment>
<feature type="transmembrane region" description="Helical" evidence="1">
    <location>
        <begin position="85"/>
        <end position="110"/>
    </location>
</feature>
<accession>A0ABY2UDA7</accession>
<gene>
    <name evidence="2" type="ORF">FDY93_18915</name>
</gene>
<evidence type="ECO:0000256" key="1">
    <source>
        <dbReference type="SAM" id="Phobius"/>
    </source>
</evidence>
<proteinExistence type="predicted"/>
<name>A0ABY2UDA7_9GAMM</name>
<evidence type="ECO:0008006" key="4">
    <source>
        <dbReference type="Google" id="ProtNLM"/>
    </source>
</evidence>
<keyword evidence="1" id="KW-1133">Transmembrane helix</keyword>
<protein>
    <recommendedName>
        <fullName evidence="4">DUF3995 domain-containing protein</fullName>
    </recommendedName>
</protein>
<dbReference type="Proteomes" id="UP000306791">
    <property type="component" value="Unassembled WGS sequence"/>
</dbReference>
<dbReference type="RefSeq" id="WP_138237321.1">
    <property type="nucleotide sequence ID" value="NZ_CP185860.1"/>
</dbReference>
<reference evidence="2 3" key="1">
    <citation type="submission" date="2019-05" db="EMBL/GenBank/DDBJ databases">
        <title>Microbulbifer harenosus sp. nov., an alginate-degrading bacterium isolated from coastal sand.</title>
        <authorList>
            <person name="Huang H."/>
            <person name="Mo K."/>
            <person name="Bao S."/>
        </authorList>
    </citation>
    <scope>NUCLEOTIDE SEQUENCE [LARGE SCALE GENOMIC DNA]</scope>
    <source>
        <strain evidence="2 3">HB161719</strain>
    </source>
</reference>
<dbReference type="EMBL" id="VANI01000027">
    <property type="protein sequence ID" value="TLM73426.1"/>
    <property type="molecule type" value="Genomic_DNA"/>
</dbReference>